<dbReference type="RefSeq" id="WP_147711859.1">
    <property type="nucleotide sequence ID" value="NZ_VKAD01000001.1"/>
</dbReference>
<reference evidence="3 4" key="1">
    <citation type="submission" date="2019-07" db="EMBL/GenBank/DDBJ databases">
        <title>Reinekea sp. strain SSH23 genome sequencing and assembly.</title>
        <authorList>
            <person name="Kim I."/>
        </authorList>
    </citation>
    <scope>NUCLEOTIDE SEQUENCE [LARGE SCALE GENOMIC DNA]</scope>
    <source>
        <strain evidence="3 4">SSH23</strain>
    </source>
</reference>
<proteinExistence type="inferred from homology"/>
<evidence type="ECO:0000313" key="4">
    <source>
        <dbReference type="Proteomes" id="UP000321764"/>
    </source>
</evidence>
<dbReference type="AlphaFoldDB" id="A0A5C8Z803"/>
<evidence type="ECO:0000256" key="2">
    <source>
        <dbReference type="HAMAP-Rule" id="MF_02117"/>
    </source>
</evidence>
<accession>A0A5C8Z803</accession>
<dbReference type="NCBIfam" id="NF033689">
    <property type="entry name" value="N2Fix_CO_CowN"/>
    <property type="match status" value="1"/>
</dbReference>
<dbReference type="InterPro" id="IPR024899">
    <property type="entry name" value="CowN"/>
</dbReference>
<comment type="caution">
    <text evidence="3">The sequence shown here is derived from an EMBL/GenBank/DDBJ whole genome shotgun (WGS) entry which is preliminary data.</text>
</comment>
<dbReference type="Proteomes" id="UP000321764">
    <property type="component" value="Unassembled WGS sequence"/>
</dbReference>
<keyword evidence="1 2" id="KW-0535">Nitrogen fixation</keyword>
<evidence type="ECO:0000256" key="1">
    <source>
        <dbReference type="ARBA" id="ARBA00023231"/>
    </source>
</evidence>
<evidence type="ECO:0000313" key="3">
    <source>
        <dbReference type="EMBL" id="TXR53030.1"/>
    </source>
</evidence>
<dbReference type="EMBL" id="VKAD01000001">
    <property type="protein sequence ID" value="TXR53030.1"/>
    <property type="molecule type" value="Genomic_DNA"/>
</dbReference>
<protein>
    <recommendedName>
        <fullName evidence="2">N(2)-fixation sustaining protein CowN</fullName>
    </recommendedName>
    <alternativeName>
        <fullName evidence="2">CO weal-nitrogenase</fullName>
    </alternativeName>
</protein>
<comment type="function">
    <text evidence="2">Is required to sustain N(2)-dependent growth in the presence of low levels of carbon monoxide (CO). Probably acts by protecting the N(2) fixation ability of the nitrogenase complex, which is inactivated in the presence of CO.</text>
</comment>
<dbReference type="HAMAP" id="MF_02117">
    <property type="entry name" value="CowN"/>
    <property type="match status" value="1"/>
</dbReference>
<keyword evidence="4" id="KW-1185">Reference proteome</keyword>
<dbReference type="OrthoDB" id="7689335at2"/>
<name>A0A5C8Z803_9GAMM</name>
<dbReference type="GO" id="GO:0009399">
    <property type="term" value="P:nitrogen fixation"/>
    <property type="evidence" value="ECO:0007669"/>
    <property type="project" value="UniProtKB-UniRule"/>
</dbReference>
<gene>
    <name evidence="2 3" type="primary">cowN</name>
    <name evidence="3" type="ORF">FME95_00160</name>
</gene>
<sequence>MTTGTTKDRYVTFCDIECDRNANELIAKLDRLIAEGRGSEQWRHYFRQKREEQLAREHDNLHLIGNQINPLYEFFNEVEDEQAVELLYQIEQECC</sequence>
<organism evidence="3 4">
    <name type="scientific">Reinekea thalattae</name>
    <dbReference type="NCBI Taxonomy" id="2593301"/>
    <lineage>
        <taxon>Bacteria</taxon>
        <taxon>Pseudomonadati</taxon>
        <taxon>Pseudomonadota</taxon>
        <taxon>Gammaproteobacteria</taxon>
        <taxon>Oceanospirillales</taxon>
        <taxon>Saccharospirillaceae</taxon>
        <taxon>Reinekea</taxon>
    </lineage>
</organism>
<comment type="similarity">
    <text evidence="2">Belongs to the CowN family.</text>
</comment>
<dbReference type="Pfam" id="PF20543">
    <property type="entry name" value="CowN"/>
    <property type="match status" value="1"/>
</dbReference>